<keyword evidence="4" id="KW-1185">Reference proteome</keyword>
<reference evidence="3 4" key="1">
    <citation type="submission" date="2017-03" db="EMBL/GenBank/DDBJ databases">
        <authorList>
            <person name="Afonso C.L."/>
            <person name="Miller P.J."/>
            <person name="Scott M.A."/>
            <person name="Spackman E."/>
            <person name="Goraichik I."/>
            <person name="Dimitrov K.M."/>
            <person name="Suarez D.L."/>
            <person name="Swayne D.E."/>
        </authorList>
    </citation>
    <scope>NUCLEOTIDE SEQUENCE [LARGE SCALE GENOMIC DNA]</scope>
    <source>
        <strain evidence="3 4">CECT 8620</strain>
    </source>
</reference>
<evidence type="ECO:0000313" key="4">
    <source>
        <dbReference type="Proteomes" id="UP000193862"/>
    </source>
</evidence>
<dbReference type="EMBL" id="FWFS01000004">
    <property type="protein sequence ID" value="SLN38112.1"/>
    <property type="molecule type" value="Genomic_DNA"/>
</dbReference>
<sequence>MSQHNGLPVSGYRPQSTEAVDLVNRSKEIEERVLRFLDALKAERSLDMRWYSIGRTQIEQGFMAVNRSVFQPERGALPEDAEG</sequence>
<dbReference type="Pfam" id="PF24729">
    <property type="entry name" value="Acb2_Tad1_hairpin"/>
    <property type="match status" value="1"/>
</dbReference>
<feature type="domain" description="Acb2/Tad1 hairpin" evidence="2">
    <location>
        <begin position="10"/>
        <end position="70"/>
    </location>
</feature>
<evidence type="ECO:0000313" key="3">
    <source>
        <dbReference type="EMBL" id="SLN38112.1"/>
    </source>
</evidence>
<dbReference type="InterPro" id="IPR056098">
    <property type="entry name" value="Acb2/Tad1_hairpin"/>
</dbReference>
<protein>
    <recommendedName>
        <fullName evidence="2">Acb2/Tad1 hairpin domain-containing protein</fullName>
    </recommendedName>
</protein>
<dbReference type="GO" id="GO:0000166">
    <property type="term" value="F:nucleotide binding"/>
    <property type="evidence" value="ECO:0007669"/>
    <property type="project" value="UniProtKB-KW"/>
</dbReference>
<gene>
    <name evidence="3" type="ORF">AQS8620_01424</name>
</gene>
<organism evidence="3 4">
    <name type="scientific">Aquimixticola soesokkakensis</name>
    <dbReference type="NCBI Taxonomy" id="1519096"/>
    <lineage>
        <taxon>Bacteria</taxon>
        <taxon>Pseudomonadati</taxon>
        <taxon>Pseudomonadota</taxon>
        <taxon>Alphaproteobacteria</taxon>
        <taxon>Rhodobacterales</taxon>
        <taxon>Paracoccaceae</taxon>
        <taxon>Aquimixticola</taxon>
    </lineage>
</organism>
<dbReference type="AlphaFoldDB" id="A0A1Y5SDC2"/>
<dbReference type="RefSeq" id="WP_085836125.1">
    <property type="nucleotide sequence ID" value="NZ_FWFS01000004.1"/>
</dbReference>
<accession>A0A1Y5SDC2</accession>
<proteinExistence type="predicted"/>
<evidence type="ECO:0000259" key="2">
    <source>
        <dbReference type="Pfam" id="PF24729"/>
    </source>
</evidence>
<name>A0A1Y5SDC2_9RHOB</name>
<evidence type="ECO:0000256" key="1">
    <source>
        <dbReference type="ARBA" id="ARBA00022741"/>
    </source>
</evidence>
<dbReference type="Proteomes" id="UP000193862">
    <property type="component" value="Unassembled WGS sequence"/>
</dbReference>
<dbReference type="OrthoDB" id="7360772at2"/>
<keyword evidence="1" id="KW-0547">Nucleotide-binding</keyword>